<dbReference type="Proteomes" id="UP001444661">
    <property type="component" value="Unassembled WGS sequence"/>
</dbReference>
<feature type="compositionally biased region" description="Basic and acidic residues" evidence="1">
    <location>
        <begin position="36"/>
        <end position="46"/>
    </location>
</feature>
<reference evidence="2 3" key="1">
    <citation type="submission" date="2023-01" db="EMBL/GenBank/DDBJ databases">
        <title>Analysis of 21 Apiospora genomes using comparative genomics revels a genus with tremendous synthesis potential of carbohydrate active enzymes and secondary metabolites.</title>
        <authorList>
            <person name="Sorensen T."/>
        </authorList>
    </citation>
    <scope>NUCLEOTIDE SEQUENCE [LARGE SCALE GENOMIC DNA]</scope>
    <source>
        <strain evidence="2 3">CBS 33761</strain>
    </source>
</reference>
<keyword evidence="3" id="KW-1185">Reference proteome</keyword>
<feature type="region of interest" description="Disordered" evidence="1">
    <location>
        <begin position="1"/>
        <end position="66"/>
    </location>
</feature>
<evidence type="ECO:0000313" key="3">
    <source>
        <dbReference type="Proteomes" id="UP001444661"/>
    </source>
</evidence>
<sequence>MSSSSRAEGDGSATRVPSRIKALPTTAAERQAGRVRLSESRQETYRSEPSSSSNRTVKLADQTRHESVAIKKAQKKMQKKLDRILGPLNQG</sequence>
<organism evidence="2 3">
    <name type="scientific">Apiospora rasikravindrae</name>
    <dbReference type="NCBI Taxonomy" id="990691"/>
    <lineage>
        <taxon>Eukaryota</taxon>
        <taxon>Fungi</taxon>
        <taxon>Dikarya</taxon>
        <taxon>Ascomycota</taxon>
        <taxon>Pezizomycotina</taxon>
        <taxon>Sordariomycetes</taxon>
        <taxon>Xylariomycetidae</taxon>
        <taxon>Amphisphaeriales</taxon>
        <taxon>Apiosporaceae</taxon>
        <taxon>Apiospora</taxon>
    </lineage>
</organism>
<name>A0ABR1TCB2_9PEZI</name>
<evidence type="ECO:0000313" key="2">
    <source>
        <dbReference type="EMBL" id="KAK8043610.1"/>
    </source>
</evidence>
<dbReference type="EMBL" id="JAQQWK010000004">
    <property type="protein sequence ID" value="KAK8043610.1"/>
    <property type="molecule type" value="Genomic_DNA"/>
</dbReference>
<feature type="compositionally biased region" description="Polar residues" evidence="1">
    <location>
        <begin position="47"/>
        <end position="56"/>
    </location>
</feature>
<gene>
    <name evidence="2" type="ORF">PG993_006040</name>
</gene>
<evidence type="ECO:0000256" key="1">
    <source>
        <dbReference type="SAM" id="MobiDB-lite"/>
    </source>
</evidence>
<proteinExistence type="predicted"/>
<comment type="caution">
    <text evidence="2">The sequence shown here is derived from an EMBL/GenBank/DDBJ whole genome shotgun (WGS) entry which is preliminary data.</text>
</comment>
<accession>A0ABR1TCB2</accession>
<protein>
    <submittedName>
        <fullName evidence="2">Uncharacterized protein</fullName>
    </submittedName>
</protein>